<evidence type="ECO:0000313" key="3">
    <source>
        <dbReference type="Proteomes" id="UP001497644"/>
    </source>
</evidence>
<keyword evidence="3" id="KW-1185">Reference proteome</keyword>
<gene>
    <name evidence="2" type="ORF">LPLAT_LOCUS4837</name>
</gene>
<evidence type="ECO:0000256" key="1">
    <source>
        <dbReference type="SAM" id="MobiDB-lite"/>
    </source>
</evidence>
<dbReference type="AlphaFoldDB" id="A0AAV2NGF6"/>
<protein>
    <submittedName>
        <fullName evidence="2">Uncharacterized protein</fullName>
    </submittedName>
</protein>
<reference evidence="2" key="1">
    <citation type="submission" date="2024-04" db="EMBL/GenBank/DDBJ databases">
        <authorList>
            <consortium name="Molecular Ecology Group"/>
        </authorList>
    </citation>
    <scope>NUCLEOTIDE SEQUENCE</scope>
</reference>
<dbReference type="Proteomes" id="UP001497644">
    <property type="component" value="Chromosome 15"/>
</dbReference>
<name>A0AAV2NGF6_9HYME</name>
<feature type="compositionally biased region" description="Polar residues" evidence="1">
    <location>
        <begin position="1"/>
        <end position="10"/>
    </location>
</feature>
<dbReference type="EMBL" id="OZ034838">
    <property type="protein sequence ID" value="CAL1679098.1"/>
    <property type="molecule type" value="Genomic_DNA"/>
</dbReference>
<feature type="region of interest" description="Disordered" evidence="1">
    <location>
        <begin position="1"/>
        <end position="22"/>
    </location>
</feature>
<organism evidence="2 3">
    <name type="scientific">Lasius platythorax</name>
    <dbReference type="NCBI Taxonomy" id="488582"/>
    <lineage>
        <taxon>Eukaryota</taxon>
        <taxon>Metazoa</taxon>
        <taxon>Ecdysozoa</taxon>
        <taxon>Arthropoda</taxon>
        <taxon>Hexapoda</taxon>
        <taxon>Insecta</taxon>
        <taxon>Pterygota</taxon>
        <taxon>Neoptera</taxon>
        <taxon>Endopterygota</taxon>
        <taxon>Hymenoptera</taxon>
        <taxon>Apocrita</taxon>
        <taxon>Aculeata</taxon>
        <taxon>Formicoidea</taxon>
        <taxon>Formicidae</taxon>
        <taxon>Formicinae</taxon>
        <taxon>Lasius</taxon>
        <taxon>Lasius</taxon>
    </lineage>
</organism>
<evidence type="ECO:0000313" key="2">
    <source>
        <dbReference type="EMBL" id="CAL1679098.1"/>
    </source>
</evidence>
<sequence>MSINNNNGMNVAQMVEKDCMHN</sequence>
<proteinExistence type="predicted"/>
<accession>A0AAV2NGF6</accession>